<dbReference type="EMBL" id="JAIWYP010000001">
    <property type="protein sequence ID" value="KAH3882782.1"/>
    <property type="molecule type" value="Genomic_DNA"/>
</dbReference>
<reference evidence="1" key="2">
    <citation type="submission" date="2020-11" db="EMBL/GenBank/DDBJ databases">
        <authorList>
            <person name="McCartney M.A."/>
            <person name="Auch B."/>
            <person name="Kono T."/>
            <person name="Mallez S."/>
            <person name="Becker A."/>
            <person name="Gohl D.M."/>
            <person name="Silverstein K.A.T."/>
            <person name="Koren S."/>
            <person name="Bechman K.B."/>
            <person name="Herman A."/>
            <person name="Abrahante J.E."/>
            <person name="Garbe J."/>
        </authorList>
    </citation>
    <scope>NUCLEOTIDE SEQUENCE</scope>
    <source>
        <strain evidence="1">Duluth1</strain>
        <tissue evidence="1">Whole animal</tissue>
    </source>
</reference>
<reference evidence="1" key="1">
    <citation type="journal article" date="2019" name="bioRxiv">
        <title>The Genome of the Zebra Mussel, Dreissena polymorpha: A Resource for Invasive Species Research.</title>
        <authorList>
            <person name="McCartney M.A."/>
            <person name="Auch B."/>
            <person name="Kono T."/>
            <person name="Mallez S."/>
            <person name="Zhang Y."/>
            <person name="Obille A."/>
            <person name="Becker A."/>
            <person name="Abrahante J.E."/>
            <person name="Garbe J."/>
            <person name="Badalamenti J.P."/>
            <person name="Herman A."/>
            <person name="Mangelson H."/>
            <person name="Liachko I."/>
            <person name="Sullivan S."/>
            <person name="Sone E.D."/>
            <person name="Koren S."/>
            <person name="Silverstein K.A.T."/>
            <person name="Beckman K.B."/>
            <person name="Gohl D.M."/>
        </authorList>
    </citation>
    <scope>NUCLEOTIDE SEQUENCE</scope>
    <source>
        <strain evidence="1">Duluth1</strain>
        <tissue evidence="1">Whole animal</tissue>
    </source>
</reference>
<evidence type="ECO:0000313" key="1">
    <source>
        <dbReference type="EMBL" id="KAH3882782.1"/>
    </source>
</evidence>
<accession>A0A9D4RY11</accession>
<proteinExistence type="predicted"/>
<name>A0A9D4RY11_DREPO</name>
<organism evidence="1 2">
    <name type="scientific">Dreissena polymorpha</name>
    <name type="common">Zebra mussel</name>
    <name type="synonym">Mytilus polymorpha</name>
    <dbReference type="NCBI Taxonomy" id="45954"/>
    <lineage>
        <taxon>Eukaryota</taxon>
        <taxon>Metazoa</taxon>
        <taxon>Spiralia</taxon>
        <taxon>Lophotrochozoa</taxon>
        <taxon>Mollusca</taxon>
        <taxon>Bivalvia</taxon>
        <taxon>Autobranchia</taxon>
        <taxon>Heteroconchia</taxon>
        <taxon>Euheterodonta</taxon>
        <taxon>Imparidentia</taxon>
        <taxon>Neoheterodontei</taxon>
        <taxon>Myida</taxon>
        <taxon>Dreissenoidea</taxon>
        <taxon>Dreissenidae</taxon>
        <taxon>Dreissena</taxon>
    </lineage>
</organism>
<gene>
    <name evidence="1" type="ORF">DPMN_006727</name>
</gene>
<comment type="caution">
    <text evidence="1">The sequence shown here is derived from an EMBL/GenBank/DDBJ whole genome shotgun (WGS) entry which is preliminary data.</text>
</comment>
<sequence>MDIDEVLIVDEDDISSTHSAFVPLLGICLLNVDGMRVHIQRQMITVFQILSASKSSAGCFGTTYTLALSVKPSVQIAVQKTNRFSTLLSTFKSKT</sequence>
<feature type="non-terminal residue" evidence="1">
    <location>
        <position position="1"/>
    </location>
</feature>
<dbReference type="AlphaFoldDB" id="A0A9D4RY11"/>
<protein>
    <submittedName>
        <fullName evidence="1">Uncharacterized protein</fullName>
    </submittedName>
</protein>
<keyword evidence="2" id="KW-1185">Reference proteome</keyword>
<evidence type="ECO:0000313" key="2">
    <source>
        <dbReference type="Proteomes" id="UP000828390"/>
    </source>
</evidence>
<dbReference type="Proteomes" id="UP000828390">
    <property type="component" value="Unassembled WGS sequence"/>
</dbReference>